<protein>
    <submittedName>
        <fullName evidence="1">Uncharacterized protein</fullName>
    </submittedName>
</protein>
<gene>
    <name evidence="1" type="ORF">SDC9_153005</name>
</gene>
<evidence type="ECO:0000313" key="1">
    <source>
        <dbReference type="EMBL" id="MPN05752.1"/>
    </source>
</evidence>
<proteinExistence type="predicted"/>
<dbReference type="AlphaFoldDB" id="A0A645EWZ6"/>
<sequence>MFGNNIIQFRLCKTRFVTFIMTVLTVREQIDKNINIEFLTKFQCQLRDINHSFYIIPVHVEYG</sequence>
<organism evidence="1">
    <name type="scientific">bioreactor metagenome</name>
    <dbReference type="NCBI Taxonomy" id="1076179"/>
    <lineage>
        <taxon>unclassified sequences</taxon>
        <taxon>metagenomes</taxon>
        <taxon>ecological metagenomes</taxon>
    </lineage>
</organism>
<dbReference type="EMBL" id="VSSQ01051660">
    <property type="protein sequence ID" value="MPN05752.1"/>
    <property type="molecule type" value="Genomic_DNA"/>
</dbReference>
<name>A0A645EWZ6_9ZZZZ</name>
<comment type="caution">
    <text evidence="1">The sequence shown here is derived from an EMBL/GenBank/DDBJ whole genome shotgun (WGS) entry which is preliminary data.</text>
</comment>
<reference evidence="1" key="1">
    <citation type="submission" date="2019-08" db="EMBL/GenBank/DDBJ databases">
        <authorList>
            <person name="Kucharzyk K."/>
            <person name="Murdoch R.W."/>
            <person name="Higgins S."/>
            <person name="Loffler F."/>
        </authorList>
    </citation>
    <scope>NUCLEOTIDE SEQUENCE</scope>
</reference>
<accession>A0A645EWZ6</accession>